<feature type="coiled-coil region" evidence="1">
    <location>
        <begin position="897"/>
        <end position="924"/>
    </location>
</feature>
<evidence type="ECO:0000313" key="3">
    <source>
        <dbReference type="EMBL" id="CUS11337.1"/>
    </source>
</evidence>
<feature type="compositionally biased region" description="Polar residues" evidence="2">
    <location>
        <begin position="884"/>
        <end position="896"/>
    </location>
</feature>
<feature type="compositionally biased region" description="Basic residues" evidence="2">
    <location>
        <begin position="160"/>
        <end position="169"/>
    </location>
</feature>
<feature type="compositionally biased region" description="Acidic residues" evidence="2">
    <location>
        <begin position="104"/>
        <end position="113"/>
    </location>
</feature>
<feature type="compositionally biased region" description="Acidic residues" evidence="2">
    <location>
        <begin position="173"/>
        <end position="189"/>
    </location>
</feature>
<feature type="compositionally biased region" description="Low complexity" evidence="2">
    <location>
        <begin position="240"/>
        <end position="251"/>
    </location>
</feature>
<sequence length="931" mass="101453">MAGPPPHVRNSPNPSLRDAVSLRCTSTQTLTSALFATRLPAPSLAAALKATKIPLIEDDSAPRVVVPRLLVLAESTPDEGVQTLSQYTHLGDGMDAEHYQHSLDEEDDDDEESSFVRGITAGGHDHSRDTSPPEFSHQGFGRQQLSIDPALHTSPPENHPHHHLHHHHHTGQDGDDDDDDDGDDDDEGDGSSHHRLQQSQQQVQNHFVQSQLPRQIYTDLARSANQFSLQHHAPDQLSTPPAQFQASSPAPGKILPTFTPSDRSLPDRAVTDETLDDAYVAFILYCNPSVPLDCDTAELRKAFRQPPKSDGKTFNIHHLLQLIEKFEEKEIKTWTKLAIQLGVERTADQSAQKVQQYAVRLKRWMHAMHIDAFFEYILNKPHTYYQHIPHSLPSSDSPDQMRDGVPIEEDLALRALHPETRPKRGRRKTDDKDDGSEKDLPDPKRPHIDNETPTTADPTSAMEHFSNSLFPPHPQSAVPSSAGGDGMERFLEESDPWAAATQSVLSGGGNSATPTGGQQFRWRAFPREGTTPQSAHPPPTILTSHDNITPQDEIQTPVSTTTPVSASKPRSRRRHGPAVSSAWPSSGNPLTGKLRGRPPSNRSVRDGPFSTFPAHPTGKGHTIDLSSPGGVTATPASTPVTAHAPQQFTFRPEQLHLTVPARVGGNTITMASPASAMTPSPHVNGNSWKREKSPLGRESASIYAAPGLEDIERKFSVSLLQAQCQDGLVLGVDDAKRIADKIVSTLKRAWPDGGGGMDDKTVAALLGCGGDGVFGEVKVSRLGGDSDRRDLDDLGLDVDDGDQLGGRGDGERRFDVRWSIQFGSVKGEFSQIVSVGRNSGLDHNNNPSDSDLGQLGEENDRVLKELEDLGDFSGGVNDDPHGENTGSNNDANSTGNVEKLKKRVLELERSLKAKEKEIHGIRENVLKAVVM</sequence>
<feature type="region of interest" description="Disordered" evidence="2">
    <location>
        <begin position="230"/>
        <end position="266"/>
    </location>
</feature>
<dbReference type="GO" id="GO:0003688">
    <property type="term" value="F:DNA replication origin binding"/>
    <property type="evidence" value="ECO:0007669"/>
    <property type="project" value="TreeGrafter"/>
</dbReference>
<feature type="region of interest" description="Disordered" evidence="2">
    <location>
        <begin position="870"/>
        <end position="897"/>
    </location>
</feature>
<keyword evidence="1" id="KW-0175">Coiled coil</keyword>
<dbReference type="PANTHER" id="PTHR42048">
    <property type="entry name" value="ARS-BINDING PROTEIN 2"/>
    <property type="match status" value="1"/>
</dbReference>
<proteinExistence type="predicted"/>
<protein>
    <recommendedName>
        <fullName evidence="5">ARS binding protein 2</fullName>
    </recommendedName>
</protein>
<evidence type="ECO:0000313" key="4">
    <source>
        <dbReference type="Proteomes" id="UP001412239"/>
    </source>
</evidence>
<feature type="region of interest" description="Disordered" evidence="2">
    <location>
        <begin position="528"/>
        <end position="640"/>
    </location>
</feature>
<feature type="compositionally biased region" description="Basic and acidic residues" evidence="2">
    <location>
        <begin position="416"/>
        <end position="450"/>
    </location>
</feature>
<evidence type="ECO:0008006" key="5">
    <source>
        <dbReference type="Google" id="ProtNLM"/>
    </source>
</evidence>
<evidence type="ECO:0000256" key="1">
    <source>
        <dbReference type="SAM" id="Coils"/>
    </source>
</evidence>
<dbReference type="Proteomes" id="UP001412239">
    <property type="component" value="Unassembled WGS sequence"/>
</dbReference>
<feature type="compositionally biased region" description="Polar residues" evidence="2">
    <location>
        <begin position="541"/>
        <end position="554"/>
    </location>
</feature>
<feature type="compositionally biased region" description="Polar residues" evidence="2">
    <location>
        <begin position="671"/>
        <end position="687"/>
    </location>
</feature>
<feature type="region of interest" description="Disordered" evidence="2">
    <location>
        <begin position="671"/>
        <end position="693"/>
    </location>
</feature>
<feature type="region of interest" description="Disordered" evidence="2">
    <location>
        <begin position="102"/>
        <end position="206"/>
    </location>
</feature>
<dbReference type="AlphaFoldDB" id="A0A292PY33"/>
<accession>A0A292PY33</accession>
<keyword evidence="4" id="KW-1185">Reference proteome</keyword>
<feature type="compositionally biased region" description="Low complexity" evidence="2">
    <location>
        <begin position="197"/>
        <end position="206"/>
    </location>
</feature>
<dbReference type="EMBL" id="LN891025">
    <property type="protein sequence ID" value="CUS11337.1"/>
    <property type="molecule type" value="Genomic_DNA"/>
</dbReference>
<feature type="region of interest" description="Disordered" evidence="2">
    <location>
        <begin position="410"/>
        <end position="488"/>
    </location>
</feature>
<reference evidence="3" key="1">
    <citation type="submission" date="2015-10" db="EMBL/GenBank/DDBJ databases">
        <authorList>
            <person name="Regsiter A."/>
            <person name="william w."/>
        </authorList>
    </citation>
    <scope>NUCLEOTIDE SEQUENCE</scope>
    <source>
        <strain evidence="3">Montdore</strain>
    </source>
</reference>
<name>A0A292PY33_9PEZI</name>
<organism evidence="3 4">
    <name type="scientific">Tuber aestivum</name>
    <name type="common">summer truffle</name>
    <dbReference type="NCBI Taxonomy" id="59557"/>
    <lineage>
        <taxon>Eukaryota</taxon>
        <taxon>Fungi</taxon>
        <taxon>Dikarya</taxon>
        <taxon>Ascomycota</taxon>
        <taxon>Pezizomycotina</taxon>
        <taxon>Pezizomycetes</taxon>
        <taxon>Pezizales</taxon>
        <taxon>Tuberaceae</taxon>
        <taxon>Tuber</taxon>
    </lineage>
</organism>
<feature type="compositionally biased region" description="Low complexity" evidence="2">
    <location>
        <begin position="556"/>
        <end position="565"/>
    </location>
</feature>
<dbReference type="Pfam" id="PF09441">
    <property type="entry name" value="Abp2"/>
    <property type="match status" value="1"/>
</dbReference>
<dbReference type="PANTHER" id="PTHR42048:SF1">
    <property type="entry name" value="ARS-BINDING PROTEIN 2"/>
    <property type="match status" value="1"/>
</dbReference>
<gene>
    <name evidence="3" type="ORF">GSTUAT00004614001</name>
</gene>
<dbReference type="InterPro" id="IPR018562">
    <property type="entry name" value="ARS-binding_2"/>
</dbReference>
<evidence type="ECO:0000256" key="2">
    <source>
        <dbReference type="SAM" id="MobiDB-lite"/>
    </source>
</evidence>